<evidence type="ECO:0000313" key="2">
    <source>
        <dbReference type="Proteomes" id="UP001162992"/>
    </source>
</evidence>
<evidence type="ECO:0000313" key="1">
    <source>
        <dbReference type="EMBL" id="KAJ7527340.1"/>
    </source>
</evidence>
<proteinExistence type="predicted"/>
<sequence>MHRGKRRLAKSERERGRERERESLQVGTAGSRFNSALPSGTPAYPQQHFLTSGQMARMNSSNGDLQASQTMASCLMNGKLPTLSQQPRSLPSDPKSLTSHHVRIPTRLEASIALHQHTYKHESSKGAVQPNALSPRPFCREQMSF</sequence>
<reference evidence="2" key="1">
    <citation type="journal article" date="2024" name="Proc. Natl. Acad. Sci. U.S.A.">
        <title>Extraordinary preservation of gene collinearity over three hundred million years revealed in homosporous lycophytes.</title>
        <authorList>
            <person name="Li C."/>
            <person name="Wickell D."/>
            <person name="Kuo L.Y."/>
            <person name="Chen X."/>
            <person name="Nie B."/>
            <person name="Liao X."/>
            <person name="Peng D."/>
            <person name="Ji J."/>
            <person name="Jenkins J."/>
            <person name="Williams M."/>
            <person name="Shu S."/>
            <person name="Plott C."/>
            <person name="Barry K."/>
            <person name="Rajasekar S."/>
            <person name="Grimwood J."/>
            <person name="Han X."/>
            <person name="Sun S."/>
            <person name="Hou Z."/>
            <person name="He W."/>
            <person name="Dai G."/>
            <person name="Sun C."/>
            <person name="Schmutz J."/>
            <person name="Leebens-Mack J.H."/>
            <person name="Li F.W."/>
            <person name="Wang L."/>
        </authorList>
    </citation>
    <scope>NUCLEOTIDE SEQUENCE [LARGE SCALE GENOMIC DNA]</scope>
    <source>
        <strain evidence="2">cv. PW_Plant_1</strain>
    </source>
</reference>
<gene>
    <name evidence="1" type="ORF">O6H91_16G049300</name>
</gene>
<dbReference type="Proteomes" id="UP001162992">
    <property type="component" value="Chromosome 16"/>
</dbReference>
<keyword evidence="2" id="KW-1185">Reference proteome</keyword>
<name>A0ACC2BC48_DIPCM</name>
<comment type="caution">
    <text evidence="1">The sequence shown here is derived from an EMBL/GenBank/DDBJ whole genome shotgun (WGS) entry which is preliminary data.</text>
</comment>
<protein>
    <submittedName>
        <fullName evidence="1">Uncharacterized protein</fullName>
    </submittedName>
</protein>
<organism evidence="1 2">
    <name type="scientific">Diphasiastrum complanatum</name>
    <name type="common">Issler's clubmoss</name>
    <name type="synonym">Lycopodium complanatum</name>
    <dbReference type="NCBI Taxonomy" id="34168"/>
    <lineage>
        <taxon>Eukaryota</taxon>
        <taxon>Viridiplantae</taxon>
        <taxon>Streptophyta</taxon>
        <taxon>Embryophyta</taxon>
        <taxon>Tracheophyta</taxon>
        <taxon>Lycopodiopsida</taxon>
        <taxon>Lycopodiales</taxon>
        <taxon>Lycopodiaceae</taxon>
        <taxon>Lycopodioideae</taxon>
        <taxon>Diphasiastrum</taxon>
    </lineage>
</organism>
<accession>A0ACC2BC48</accession>
<dbReference type="EMBL" id="CM055107">
    <property type="protein sequence ID" value="KAJ7527340.1"/>
    <property type="molecule type" value="Genomic_DNA"/>
</dbReference>